<dbReference type="HOGENOM" id="CLU_002764_1_0_1"/>
<dbReference type="InterPro" id="IPR000719">
    <property type="entry name" value="Prot_kinase_dom"/>
</dbReference>
<dbReference type="GO" id="GO:0005524">
    <property type="term" value="F:ATP binding"/>
    <property type="evidence" value="ECO:0007669"/>
    <property type="project" value="InterPro"/>
</dbReference>
<feature type="domain" description="Protein kinase" evidence="1">
    <location>
        <begin position="1"/>
        <end position="277"/>
    </location>
</feature>
<dbReference type="Proteomes" id="UP000022910">
    <property type="component" value="Unassembled WGS sequence"/>
</dbReference>
<dbReference type="PANTHER" id="PTHR43628:SF1">
    <property type="entry name" value="CHITIN SYNTHASE REGULATORY FACTOR 2-RELATED"/>
    <property type="match status" value="1"/>
</dbReference>
<dbReference type="EMBL" id="JEMT01028420">
    <property type="protein sequence ID" value="EXX54788.1"/>
    <property type="molecule type" value="Genomic_DNA"/>
</dbReference>
<dbReference type="SUPFAM" id="SSF56112">
    <property type="entry name" value="Protein kinase-like (PK-like)"/>
    <property type="match status" value="1"/>
</dbReference>
<sequence>MSNMSNNAELVSNSNDWNKWIEEEISKKLIKYYEYNQFYNIQEIGSGSFGKVYREAIVCEIQLQRKIDFHDNVIRFYGVTTSIKETQKKEYSLVIEYAENGTLREYLKENFKYLTWNDKFNLAFQLVCAVSCLHNEGIVHRDLNSKNVLIHRNIVKLADFGLSKRIEETYFQSKIFGLIPYNDPQSFNSSTSLYVLNEKSDVYSIGVLLWEISSGRPPFSDELNYLGLVMKIFQGLREKPILDTPEEYIKIYTDCWNIEPDNRPTINQVVVKLKAIMTKENIIIKDFHLYDNNKDIQSLNNQQPVNISESVYSLYGVLSKFIQSFNMMNTSMSSSNQFENSFDTIVSDLINLNYDKFNNLLLNSQNSSNSLVLLGELNFLGIGISINKQKAFELYQKAAYLGNSFGINSLGYCYQNGIGTDIDKKKAFELYQKAADLGNSSGTNSLGYCYRNGIGTDIDKKKAFELYQKAADLGNLSGIYNLGYCYQNGIGTDIDKKKAFELYQKPADLGNSSGINSLGYCYRNGIGTDIDKKKAFELYQKAADLGNSSGISNLGDCYQYGIGTDIDKKKAFELYQKAADLENSFGIYNLGNCYENGTGTDIDKKKAFELYQKAADLGNSFGINSLGYCYRSGIGTDIDKKKAFELYQKAADLGNSSGINSLGYCYQYGIGTDIYKKKAFELYQKAADLGNSFGINSLGYCYRNGIGTDIDKKKAFELYQKAADLGNSSGINSLGYCYQYGIGTDIYKKKAFELYQKAADLGNSFGIYNLGYCYQYGIGIDIDEKKAFKLYQKAADLGNLSGIYNLGYCYQNGIGTDIDKKKAFELYQKAADLGNSSGISNLGDCYQYGIDIDKKKAFELYQKAADLRNLSGTSNLGDCYENRTGTDIDKKKAFNLYQKAADLGNSSGINSLGHCYLYRIGSDINETTSFNLTSSISRLALLSQNSKKSINFKQDASRGLLLNKHKIILTSFIKNGKWDISLYKGQPLVYTSIDDSSDICINFPIIEITYKDELKSKYFRINSNGDEFFTRKISAGGRLFIKESSSITRTPFDILKFYLFCVYNLARYSIEVQSNNLFTLNLLQTMETLDGEEINTHEKLTKWVNNLHLLQKTLDEEKPNSHEELFNWMNNLHQMKIIDVISYGNIISVSNPQLEYRKLDDIVSYDERLLGIINFKEKLNLKDWVGNAAYDNLISWTIDFHLFRGLITNQNYKTEVSKKIAIDFIKIPRVNISNKSCLKMIRPSTKLEFYLISNNIVLSDSISSFPFIKWNVGKYEGFSYILVKFEHYEILLEEDNVKPAKEFEQVIEKALDSMKPLEELQRVFDEFGHIFPQRITLGRSLKIILPNPSLNDTFENTNDVNEIVKSLDKLDVPYLITQEGESIKKNNLTSWIVDTNDSLKVIEFDKIIPLYKILKVEQQERINDILDKFNDLQNSRIIMTGITDLKDLEYLKDDLNNGLVNNISHYKRIDVELSLKDENYEVYGSVISENNTKLEEIYVNFGLYDFNGFYAIIKKLKEISIDITKCYISWMIIGRPLQLSIFSPNNRKFQVHCIKNHFKLQSNQLNYRIETSFNLSEGYTIFAHAYHSSTNHEPNNIIKLIKWSKNSINFQITNLSQLNLVDDFLTETENVINIELNICILFNDYERLKIDNNEGRKGLLIGYTLTKKNFDESLKQSI</sequence>
<name>A0A015LIZ0_RHIIW</name>
<dbReference type="PRINTS" id="PR00109">
    <property type="entry name" value="TYRKINASE"/>
</dbReference>
<dbReference type="OrthoDB" id="2341617at2759"/>
<evidence type="ECO:0000259" key="1">
    <source>
        <dbReference type="PROSITE" id="PS50011"/>
    </source>
</evidence>
<keyword evidence="3" id="KW-1185">Reference proteome</keyword>
<gene>
    <name evidence="2" type="ORF">RirG_231310</name>
</gene>
<dbReference type="InterPro" id="IPR011009">
    <property type="entry name" value="Kinase-like_dom_sf"/>
</dbReference>
<comment type="caution">
    <text evidence="2">The sequence shown here is derived from an EMBL/GenBank/DDBJ whole genome shotgun (WGS) entry which is preliminary data.</text>
</comment>
<proteinExistence type="predicted"/>
<dbReference type="Pfam" id="PF08238">
    <property type="entry name" value="Sel1"/>
    <property type="match status" value="15"/>
</dbReference>
<dbReference type="InterPro" id="IPR011990">
    <property type="entry name" value="TPR-like_helical_dom_sf"/>
</dbReference>
<dbReference type="InterPro" id="IPR001245">
    <property type="entry name" value="Ser-Thr/Tyr_kinase_cat_dom"/>
</dbReference>
<reference evidence="2 3" key="1">
    <citation type="submission" date="2014-02" db="EMBL/GenBank/DDBJ databases">
        <title>Single nucleus genome sequencing reveals high similarity among nuclei of an endomycorrhizal fungus.</title>
        <authorList>
            <person name="Lin K."/>
            <person name="Geurts R."/>
            <person name="Zhang Z."/>
            <person name="Limpens E."/>
            <person name="Saunders D.G."/>
            <person name="Mu D."/>
            <person name="Pang E."/>
            <person name="Cao H."/>
            <person name="Cha H."/>
            <person name="Lin T."/>
            <person name="Zhou Q."/>
            <person name="Shang Y."/>
            <person name="Li Y."/>
            <person name="Ivanov S."/>
            <person name="Sharma T."/>
            <person name="Velzen R.V."/>
            <person name="Ruijter N.D."/>
            <person name="Aanen D.K."/>
            <person name="Win J."/>
            <person name="Kamoun S."/>
            <person name="Bisseling T."/>
            <person name="Huang S."/>
        </authorList>
    </citation>
    <scope>NUCLEOTIDE SEQUENCE [LARGE SCALE GENOMIC DNA]</scope>
    <source>
        <strain evidence="3">DAOM197198w</strain>
    </source>
</reference>
<accession>A0A015LIZ0</accession>
<dbReference type="InterPro" id="IPR052945">
    <property type="entry name" value="Mitotic_Regulator"/>
</dbReference>
<dbReference type="STRING" id="1432141.A0A015LIZ0"/>
<dbReference type="PROSITE" id="PS50011">
    <property type="entry name" value="PROTEIN_KINASE_DOM"/>
    <property type="match status" value="1"/>
</dbReference>
<evidence type="ECO:0000313" key="2">
    <source>
        <dbReference type="EMBL" id="EXX54788.1"/>
    </source>
</evidence>
<dbReference type="InterPro" id="IPR006597">
    <property type="entry name" value="Sel1-like"/>
</dbReference>
<dbReference type="SMART" id="SM00671">
    <property type="entry name" value="SEL1"/>
    <property type="match status" value="15"/>
</dbReference>
<evidence type="ECO:0000313" key="3">
    <source>
        <dbReference type="Proteomes" id="UP000022910"/>
    </source>
</evidence>
<dbReference type="PANTHER" id="PTHR43628">
    <property type="entry name" value="ACTIVATOR OF C KINASE PROTEIN 1-RELATED"/>
    <property type="match status" value="1"/>
</dbReference>
<dbReference type="Gene3D" id="1.10.510.10">
    <property type="entry name" value="Transferase(Phosphotransferase) domain 1"/>
    <property type="match status" value="1"/>
</dbReference>
<dbReference type="Gene3D" id="1.25.40.10">
    <property type="entry name" value="Tetratricopeptide repeat domain"/>
    <property type="match status" value="5"/>
</dbReference>
<protein>
    <submittedName>
        <fullName evidence="2">Skt5p</fullName>
    </submittedName>
</protein>
<dbReference type="GO" id="GO:0004672">
    <property type="term" value="F:protein kinase activity"/>
    <property type="evidence" value="ECO:0007669"/>
    <property type="project" value="InterPro"/>
</dbReference>
<dbReference type="SUPFAM" id="SSF81901">
    <property type="entry name" value="HCP-like"/>
    <property type="match status" value="3"/>
</dbReference>
<dbReference type="Pfam" id="PF07714">
    <property type="entry name" value="PK_Tyr_Ser-Thr"/>
    <property type="match status" value="1"/>
</dbReference>
<organism evidence="2 3">
    <name type="scientific">Rhizophagus irregularis (strain DAOM 197198w)</name>
    <name type="common">Glomus intraradices</name>
    <dbReference type="NCBI Taxonomy" id="1432141"/>
    <lineage>
        <taxon>Eukaryota</taxon>
        <taxon>Fungi</taxon>
        <taxon>Fungi incertae sedis</taxon>
        <taxon>Mucoromycota</taxon>
        <taxon>Glomeromycotina</taxon>
        <taxon>Glomeromycetes</taxon>
        <taxon>Glomerales</taxon>
        <taxon>Glomeraceae</taxon>
        <taxon>Rhizophagus</taxon>
    </lineage>
</organism>